<dbReference type="Pfam" id="PF02378">
    <property type="entry name" value="PTS_EIIC"/>
    <property type="match status" value="1"/>
</dbReference>
<organism evidence="15 16">
    <name type="scientific">Vibrio renipiscarius</name>
    <dbReference type="NCBI Taxonomy" id="1461322"/>
    <lineage>
        <taxon>Bacteria</taxon>
        <taxon>Pseudomonadati</taxon>
        <taxon>Pseudomonadota</taxon>
        <taxon>Gammaproteobacteria</taxon>
        <taxon>Vibrionales</taxon>
        <taxon>Vibrionaceae</taxon>
        <taxon>Vibrio</taxon>
    </lineage>
</organism>
<dbReference type="GO" id="GO:0005886">
    <property type="term" value="C:plasma membrane"/>
    <property type="evidence" value="ECO:0007669"/>
    <property type="project" value="UniProtKB-SubCell"/>
</dbReference>
<keyword evidence="10 12" id="KW-0472">Membrane</keyword>
<evidence type="ECO:0000256" key="4">
    <source>
        <dbReference type="ARBA" id="ARBA00022597"/>
    </source>
</evidence>
<dbReference type="CDD" id="cd00212">
    <property type="entry name" value="PTS_IIB_glc"/>
    <property type="match status" value="1"/>
</dbReference>
<accession>A0A0C2P5Z3</accession>
<feature type="domain" description="PTS EIIB type-1" evidence="13">
    <location>
        <begin position="434"/>
        <end position="511"/>
    </location>
</feature>
<keyword evidence="9 12" id="KW-1133">Transmembrane helix</keyword>
<sequence length="511" mass="55441">MSHKTKLWGFIQGLGKTFVLPIALLGISGILLGLGSSLTGAQLQKLWPFLSYEPVNIFFQYITMIGVFTFKNMPVLFAIAIPLGLAKEEKGVAAFSGFVGYLIMTMGTNFALKHTGMLVGPDEMRDAGQTMILGVQTIGTGVLGGIFSGVIVSRLHERYKDTKLPDAFAFFGGPHAVPIVSLVVLSVFGMLIPYIWPLFDSLIKGLGYIIQQSDVFGPMIFGASERLLIPLGLHHILTAMIRFTPVGGEAIIDGQQVIGALNIFYTNLAAGHETPMETTALLSQGRMLSFFFGLPAAAFAMYRTAKLKNRPLIKGLLISGAVTAIVSGITEPIEFIFLFISPMLYLFHAFMTGLGYLTLSIFNVNIGPAGDVIGFFVFGVLQGFKTNWFFVPLLGAVWFAAYYFVFTYVIIKKDLKTPGREDDTDSVVNKLGADGLAAHMLEALGGKENIVTIDNCATRLRLVLHSTEIVNDKQLKSAGAIGVVHLDATNLQVVIGPQVHTMRKKIELAMA</sequence>
<accession>A0A0C2K195</accession>
<evidence type="ECO:0000256" key="9">
    <source>
        <dbReference type="ARBA" id="ARBA00022989"/>
    </source>
</evidence>
<dbReference type="NCBIfam" id="TIGR00826">
    <property type="entry name" value="EIIB_glc"/>
    <property type="match status" value="1"/>
</dbReference>
<feature type="active site" description="Phosphocysteine intermediate; for EIIB activity" evidence="11">
    <location>
        <position position="456"/>
    </location>
</feature>
<dbReference type="SUPFAM" id="SSF55604">
    <property type="entry name" value="Glucose permease domain IIB"/>
    <property type="match status" value="1"/>
</dbReference>
<keyword evidence="7 12" id="KW-0812">Transmembrane</keyword>
<dbReference type="EMBL" id="JTKH01000003">
    <property type="protein sequence ID" value="KII81852.1"/>
    <property type="molecule type" value="Genomic_DNA"/>
</dbReference>
<evidence type="ECO:0000313" key="15">
    <source>
        <dbReference type="EMBL" id="KII81852.1"/>
    </source>
</evidence>
<evidence type="ECO:0000256" key="5">
    <source>
        <dbReference type="ARBA" id="ARBA00022679"/>
    </source>
</evidence>
<evidence type="ECO:0000313" key="16">
    <source>
        <dbReference type="Proteomes" id="UP000031672"/>
    </source>
</evidence>
<feature type="transmembrane region" description="Helical" evidence="12">
    <location>
        <begin position="58"/>
        <end position="85"/>
    </location>
</feature>
<dbReference type="InterPro" id="IPR036878">
    <property type="entry name" value="Glu_permease_IIB"/>
</dbReference>
<gene>
    <name evidence="15" type="ORF">OJ16_01260</name>
</gene>
<reference evidence="15 16" key="1">
    <citation type="submission" date="2014-11" db="EMBL/GenBank/DDBJ databases">
        <title>Draft Genome Sequence of Vibrio piscirenalis strains CECT 8603T and CECT 8604, two marine Gammaproteobacterium isolated from cultured gilthead sea bream (Sparus aurata).</title>
        <authorList>
            <person name="Arahal D.R."/>
            <person name="Rodrigo-Torres L."/>
            <person name="Lucena T."/>
            <person name="Pujalte M.J."/>
        </authorList>
    </citation>
    <scope>NUCLEOTIDE SEQUENCE [LARGE SCALE GENOMIC DNA]</scope>
    <source>
        <strain evidence="15 16">DCR 1-4-2</strain>
    </source>
</reference>
<dbReference type="Gene3D" id="3.30.1360.60">
    <property type="entry name" value="Glucose permease domain IIB"/>
    <property type="match status" value="1"/>
</dbReference>
<evidence type="ECO:0000256" key="11">
    <source>
        <dbReference type="PROSITE-ProRule" id="PRU00421"/>
    </source>
</evidence>
<keyword evidence="2" id="KW-0813">Transport</keyword>
<keyword evidence="16" id="KW-1185">Reference proteome</keyword>
<dbReference type="InterPro" id="IPR003352">
    <property type="entry name" value="PTS_EIIC"/>
</dbReference>
<comment type="caution">
    <text evidence="15">The sequence shown here is derived from an EMBL/GenBank/DDBJ whole genome shotgun (WGS) entry which is preliminary data.</text>
</comment>
<evidence type="ECO:0000256" key="3">
    <source>
        <dbReference type="ARBA" id="ARBA00022475"/>
    </source>
</evidence>
<keyword evidence="4" id="KW-0762">Sugar transport</keyword>
<feature type="transmembrane region" description="Helical" evidence="12">
    <location>
        <begin position="92"/>
        <end position="112"/>
    </location>
</feature>
<dbReference type="InterPro" id="IPR001996">
    <property type="entry name" value="PTS_IIB_1"/>
</dbReference>
<evidence type="ECO:0000256" key="10">
    <source>
        <dbReference type="ARBA" id="ARBA00023136"/>
    </source>
</evidence>
<evidence type="ECO:0000256" key="8">
    <source>
        <dbReference type="ARBA" id="ARBA00022777"/>
    </source>
</evidence>
<dbReference type="InterPro" id="IPR018113">
    <property type="entry name" value="PTrfase_EIIB_Cys"/>
</dbReference>
<dbReference type="GO" id="GO:0008982">
    <property type="term" value="F:protein-N(PI)-phosphohistidine-sugar phosphotransferase activity"/>
    <property type="evidence" value="ECO:0007669"/>
    <property type="project" value="InterPro"/>
</dbReference>
<protein>
    <submittedName>
        <fullName evidence="15">PTS maltose transporter subunit IICB</fullName>
    </submittedName>
</protein>
<keyword evidence="8" id="KW-0418">Kinase</keyword>
<dbReference type="InterPro" id="IPR013013">
    <property type="entry name" value="PTS_EIIC_1"/>
</dbReference>
<dbReference type="GO" id="GO:0009401">
    <property type="term" value="P:phosphoenolpyruvate-dependent sugar phosphotransferase system"/>
    <property type="evidence" value="ECO:0007669"/>
    <property type="project" value="UniProtKB-KW"/>
</dbReference>
<keyword evidence="5" id="KW-0808">Transferase</keyword>
<dbReference type="RefSeq" id="WP_040986579.1">
    <property type="nucleotide sequence ID" value="NZ_JBFRUC010000020.1"/>
</dbReference>
<dbReference type="PROSITE" id="PS51103">
    <property type="entry name" value="PTS_EIIC_TYPE_1"/>
    <property type="match status" value="1"/>
</dbReference>
<evidence type="ECO:0000256" key="2">
    <source>
        <dbReference type="ARBA" id="ARBA00022448"/>
    </source>
</evidence>
<keyword evidence="6" id="KW-0598">Phosphotransferase system</keyword>
<evidence type="ECO:0000259" key="13">
    <source>
        <dbReference type="PROSITE" id="PS51098"/>
    </source>
</evidence>
<dbReference type="GO" id="GO:0016301">
    <property type="term" value="F:kinase activity"/>
    <property type="evidence" value="ECO:0007669"/>
    <property type="project" value="UniProtKB-KW"/>
</dbReference>
<evidence type="ECO:0000256" key="6">
    <source>
        <dbReference type="ARBA" id="ARBA00022683"/>
    </source>
</evidence>
<feature type="transmembrane region" description="Helical" evidence="12">
    <location>
        <begin position="132"/>
        <end position="155"/>
    </location>
</feature>
<evidence type="ECO:0000256" key="1">
    <source>
        <dbReference type="ARBA" id="ARBA00004651"/>
    </source>
</evidence>
<proteinExistence type="predicted"/>
<feature type="domain" description="PTS EIIC type-1" evidence="14">
    <location>
        <begin position="5"/>
        <end position="422"/>
    </location>
</feature>
<evidence type="ECO:0000256" key="12">
    <source>
        <dbReference type="SAM" id="Phobius"/>
    </source>
</evidence>
<dbReference type="Pfam" id="PF00367">
    <property type="entry name" value="PTS_EIIB"/>
    <property type="match status" value="1"/>
</dbReference>
<dbReference type="Proteomes" id="UP000031672">
    <property type="component" value="Unassembled WGS sequence"/>
</dbReference>
<dbReference type="GO" id="GO:0090563">
    <property type="term" value="F:protein-phosphocysteine-sugar phosphotransferase activity"/>
    <property type="evidence" value="ECO:0007669"/>
    <property type="project" value="TreeGrafter"/>
</dbReference>
<evidence type="ECO:0000259" key="14">
    <source>
        <dbReference type="PROSITE" id="PS51103"/>
    </source>
</evidence>
<dbReference type="InterPro" id="IPR050429">
    <property type="entry name" value="PTS_Glucose_EIICBA"/>
</dbReference>
<feature type="transmembrane region" description="Helical" evidence="12">
    <location>
        <begin position="176"/>
        <end position="196"/>
    </location>
</feature>
<dbReference type="PANTHER" id="PTHR30009:SF20">
    <property type="entry name" value="PTS SYSTEM GLUCOSE-SPECIFIC EIICB COMPONENT-RELATED"/>
    <property type="match status" value="1"/>
</dbReference>
<dbReference type="PROSITE" id="PS51098">
    <property type="entry name" value="PTS_EIIB_TYPE_1"/>
    <property type="match status" value="1"/>
</dbReference>
<feature type="transmembrane region" description="Helical" evidence="12">
    <location>
        <begin position="335"/>
        <end position="359"/>
    </location>
</feature>
<dbReference type="OrthoDB" id="7571469at2"/>
<feature type="transmembrane region" description="Helical" evidence="12">
    <location>
        <begin position="312"/>
        <end position="329"/>
    </location>
</feature>
<dbReference type="PANTHER" id="PTHR30009">
    <property type="entry name" value="CYTOCHROME C-TYPE SYNTHESIS PROTEIN AND PTS TRANSMEMBRANE COMPONENT"/>
    <property type="match status" value="1"/>
</dbReference>
<feature type="transmembrane region" description="Helical" evidence="12">
    <location>
        <begin position="18"/>
        <end position="38"/>
    </location>
</feature>
<name>A0A0C2P5Z3_9VIBR</name>
<dbReference type="STRING" id="1461322.OJ16_01260"/>
<evidence type="ECO:0000256" key="7">
    <source>
        <dbReference type="ARBA" id="ARBA00022692"/>
    </source>
</evidence>
<feature type="transmembrane region" description="Helical" evidence="12">
    <location>
        <begin position="390"/>
        <end position="411"/>
    </location>
</feature>
<feature type="transmembrane region" description="Helical" evidence="12">
    <location>
        <begin position="366"/>
        <end position="384"/>
    </location>
</feature>
<comment type="subcellular location">
    <subcellularLocation>
        <location evidence="1">Cell membrane</location>
        <topology evidence="1">Multi-pass membrane protein</topology>
    </subcellularLocation>
</comment>
<dbReference type="AlphaFoldDB" id="A0A0C2P5Z3"/>
<keyword evidence="3" id="KW-1003">Cell membrane</keyword>
<dbReference type="NCBIfam" id="TIGR02004">
    <property type="entry name" value="PTS-IIBC-malX"/>
    <property type="match status" value="1"/>
</dbReference>
<dbReference type="InterPro" id="IPR011301">
    <property type="entry name" value="PTS_Mal/Glc-sp_IIBC_component"/>
</dbReference>